<proteinExistence type="inferred from homology"/>
<dbReference type="Pfam" id="PF00400">
    <property type="entry name" value="WD40"/>
    <property type="match status" value="3"/>
</dbReference>
<dbReference type="Ensembl" id="ENSCCRT00015109466.1">
    <property type="protein sequence ID" value="ENSCCRP00015106076.1"/>
    <property type="gene ID" value="ENSCCRG00015042275.1"/>
</dbReference>
<evidence type="ECO:0000256" key="1">
    <source>
        <dbReference type="ARBA" id="ARBA00022574"/>
    </source>
</evidence>
<dbReference type="PROSITE" id="PS50082">
    <property type="entry name" value="WD_REPEATS_2"/>
    <property type="match status" value="1"/>
</dbReference>
<evidence type="ECO:0000256" key="3">
    <source>
        <dbReference type="ARBA" id="ARBA00060821"/>
    </source>
</evidence>
<dbReference type="FunFam" id="2.130.10.10:FF:000144">
    <property type="entry name" value="DDB1- and CUL4-associated factor 8"/>
    <property type="match status" value="1"/>
</dbReference>
<dbReference type="InterPro" id="IPR036322">
    <property type="entry name" value="WD40_repeat_dom_sf"/>
</dbReference>
<feature type="compositionally biased region" description="Acidic residues" evidence="5">
    <location>
        <begin position="127"/>
        <end position="147"/>
    </location>
</feature>
<keyword evidence="1 4" id="KW-0853">WD repeat</keyword>
<dbReference type="SMART" id="SM00320">
    <property type="entry name" value="WD40"/>
    <property type="match status" value="7"/>
</dbReference>
<keyword evidence="2" id="KW-0677">Repeat</keyword>
<protein>
    <submittedName>
        <fullName evidence="6">DDB1 and CUL4 associated factor 8</fullName>
    </submittedName>
</protein>
<feature type="compositionally biased region" description="Basic and acidic residues" evidence="5">
    <location>
        <begin position="92"/>
        <end position="108"/>
    </location>
</feature>
<feature type="compositionally biased region" description="Polar residues" evidence="5">
    <location>
        <begin position="29"/>
        <end position="48"/>
    </location>
</feature>
<dbReference type="Proteomes" id="UP000694700">
    <property type="component" value="Unplaced"/>
</dbReference>
<feature type="region of interest" description="Disordered" evidence="5">
    <location>
        <begin position="1"/>
        <end position="147"/>
    </location>
</feature>
<dbReference type="PANTHER" id="PTHR15574">
    <property type="entry name" value="WD REPEAT DOMAIN-CONTAINING FAMILY"/>
    <property type="match status" value="1"/>
</dbReference>
<reference evidence="6" key="1">
    <citation type="submission" date="2025-08" db="UniProtKB">
        <authorList>
            <consortium name="Ensembl"/>
        </authorList>
    </citation>
    <scope>IDENTIFICATION</scope>
</reference>
<name>A0A8C2AIH6_CYPCA</name>
<dbReference type="InterPro" id="IPR045151">
    <property type="entry name" value="DCAF8"/>
</dbReference>
<evidence type="ECO:0000313" key="6">
    <source>
        <dbReference type="Ensembl" id="ENSCCRP00015106076.1"/>
    </source>
</evidence>
<evidence type="ECO:0000256" key="5">
    <source>
        <dbReference type="SAM" id="MobiDB-lite"/>
    </source>
</evidence>
<accession>A0A8C2AIH6</accession>
<dbReference type="GO" id="GO:0080008">
    <property type="term" value="C:Cul4-RING E3 ubiquitin ligase complex"/>
    <property type="evidence" value="ECO:0007669"/>
    <property type="project" value="TreeGrafter"/>
</dbReference>
<dbReference type="AlphaFoldDB" id="A0A8C2AIH6"/>
<organism evidence="6 7">
    <name type="scientific">Cyprinus carpio</name>
    <name type="common">Common carp</name>
    <dbReference type="NCBI Taxonomy" id="7962"/>
    <lineage>
        <taxon>Eukaryota</taxon>
        <taxon>Metazoa</taxon>
        <taxon>Chordata</taxon>
        <taxon>Craniata</taxon>
        <taxon>Vertebrata</taxon>
        <taxon>Euteleostomi</taxon>
        <taxon>Actinopterygii</taxon>
        <taxon>Neopterygii</taxon>
        <taxon>Teleostei</taxon>
        <taxon>Ostariophysi</taxon>
        <taxon>Cypriniformes</taxon>
        <taxon>Cyprinidae</taxon>
        <taxon>Cyprininae</taxon>
        <taxon>Cyprinus</taxon>
    </lineage>
</organism>
<feature type="repeat" description="WD" evidence="4">
    <location>
        <begin position="202"/>
        <end position="234"/>
    </location>
</feature>
<dbReference type="InterPro" id="IPR015943">
    <property type="entry name" value="WD40/YVTN_repeat-like_dom_sf"/>
</dbReference>
<evidence type="ECO:0000256" key="4">
    <source>
        <dbReference type="PROSITE-ProRule" id="PRU00221"/>
    </source>
</evidence>
<dbReference type="InterPro" id="IPR001680">
    <property type="entry name" value="WD40_rpt"/>
</dbReference>
<feature type="region of interest" description="Disordered" evidence="5">
    <location>
        <begin position="568"/>
        <end position="608"/>
    </location>
</feature>
<dbReference type="GO" id="GO:0005737">
    <property type="term" value="C:cytoplasm"/>
    <property type="evidence" value="ECO:0007669"/>
    <property type="project" value="TreeGrafter"/>
</dbReference>
<dbReference type="PANTHER" id="PTHR15574:SF21">
    <property type="entry name" value="DDB1- AND CUL4-ASSOCIATED FACTOR 8"/>
    <property type="match status" value="1"/>
</dbReference>
<evidence type="ECO:0000313" key="7">
    <source>
        <dbReference type="Proteomes" id="UP000694700"/>
    </source>
</evidence>
<dbReference type="SUPFAM" id="SSF50978">
    <property type="entry name" value="WD40 repeat-like"/>
    <property type="match status" value="1"/>
</dbReference>
<dbReference type="Gene3D" id="2.130.10.10">
    <property type="entry name" value="YVTN repeat-like/Quinoprotein amine dehydrogenase"/>
    <property type="match status" value="1"/>
</dbReference>
<evidence type="ECO:0000256" key="2">
    <source>
        <dbReference type="ARBA" id="ARBA00022737"/>
    </source>
</evidence>
<sequence>MCDTDGKSSVPNGGSDDPEPGEGREEADTSSAPEAQTSPDSANLSSVLEGSEDGQDRALANSEQKQGPGEEEDTDSMDGSGLYSLTEEGERESEGGWQRERGKDESKRSARKRNRPSGGATRLSSSSDDDDEEEEEEEEAEEEDEQAMEAWLGADLQDLSRPSWCAVPSLRAREIGCDSLRFVRRVCGARGLVQRLELQGRLERHTGCVNTLHFNPSGTRLASGSDDLRVVIWDWAHRSAELEFDSGHKSNVFQAKFLPHSGDSTLAMCARDGQIRVAELSATQRCKNTKRVAQHKGAAHKLALEPDSPCSFLSAGEDAVVFGIDLRLDRPANKLVVVKEGEKKVGLYTIFVNPANTHHFAVGGRDQYVRIYDQRKINEHDNNGVLKKFCPSHLVSSESKTNITCLVYSHDGTELLASYNDEDIYLFDSSHSDGADYRRRYKGHRNNATVKGVNFYGPCSEFVVSGSDCGHIYLWDKNSARVVQFMEGDRGGVVNCLEPHPHLPGLATSGLDHDVKLWAPTAENPTTLKGLKEVMKKNKRERDEDSVRHGDQYDTQLLWFLMRHMRNRRPQRARRGEGGEGDTDESWSSPDSSDEEEGGPDHVQCMSS</sequence>
<comment type="similarity">
    <text evidence="3">Belongs to the WD repeat DCAF8 family.</text>
</comment>
<dbReference type="PROSITE" id="PS50294">
    <property type="entry name" value="WD_REPEATS_REGION"/>
    <property type="match status" value="1"/>
</dbReference>